<dbReference type="Pfam" id="PF11719">
    <property type="entry name" value="Drc1-Sld2"/>
    <property type="match status" value="1"/>
</dbReference>
<evidence type="ECO:0000256" key="4">
    <source>
        <dbReference type="ARBA" id="ARBA00022705"/>
    </source>
</evidence>
<evidence type="ECO:0000256" key="9">
    <source>
        <dbReference type="SAM" id="MobiDB-lite"/>
    </source>
</evidence>
<evidence type="ECO:0000256" key="3">
    <source>
        <dbReference type="ARBA" id="ARBA00018363"/>
    </source>
</evidence>
<dbReference type="GeneID" id="54363162"/>
<evidence type="ECO:0000256" key="8">
    <source>
        <dbReference type="RuleBase" id="RU367067"/>
    </source>
</evidence>
<sequence>MSLDYKESGTDLHTLRLELKRWEKDFVDSHHGRKPGREDIKKNPEIGAKYKLYNQLQRGPQLPKLETPRKVRRQDVSQPTEQSKIFASTPKRTPSKRAQAENVLTGVHSPAPLIEATPAFIRRALGPTPQKDGQVLGIFDVALSATPAHTRESPSKLRSQNLTRTPSKSGSMNNELILTRTPQSSSRRFLFDAFAGTPLKRKSDDADLDLENVEIGSVTKRRFATPAFLRRSFPLTAINENASSPDNSNTTPFKKRGFIRSLSSIIQGLREQEEERMDEELDMLNEMEDEAMGVVRAKPAAAVLVEDSQAIEMPLGPDQADVTDESSSDDNASGFIRKPWKKKGLKRQTRRVIMRPVMHKAQKTDDLHTIDEDDGEAVEETQVAGADADAGAGAADDERDHDANNEESGDVAGKAQDDGKKSKKRMVSAQANPNFRRLNIKNKNSKAKGKGRFGRRK</sequence>
<feature type="compositionally biased region" description="Polar residues" evidence="9">
    <location>
        <begin position="76"/>
        <end position="92"/>
    </location>
</feature>
<dbReference type="Proteomes" id="UP000504637">
    <property type="component" value="Unplaced"/>
</dbReference>
<reference evidence="11" key="2">
    <citation type="submission" date="2020-04" db="EMBL/GenBank/DDBJ databases">
        <authorList>
            <consortium name="NCBI Genome Project"/>
        </authorList>
    </citation>
    <scope>NUCLEOTIDE SEQUENCE</scope>
    <source>
        <strain evidence="11">CBS 342.82</strain>
    </source>
</reference>
<evidence type="ECO:0000313" key="11">
    <source>
        <dbReference type="RefSeq" id="XP_033457502.1"/>
    </source>
</evidence>
<dbReference type="GO" id="GO:0031261">
    <property type="term" value="C:DNA replication preinitiation complex"/>
    <property type="evidence" value="ECO:0007669"/>
    <property type="project" value="TreeGrafter"/>
</dbReference>
<keyword evidence="10" id="KW-1185">Reference proteome</keyword>
<protein>
    <recommendedName>
        <fullName evidence="3 8">DNA replication regulator SLD2</fullName>
    </recommendedName>
</protein>
<dbReference type="GO" id="GO:0003697">
    <property type="term" value="F:single-stranded DNA binding"/>
    <property type="evidence" value="ECO:0007669"/>
    <property type="project" value="TreeGrafter"/>
</dbReference>
<dbReference type="PANTHER" id="PTHR28124">
    <property type="entry name" value="DNA REPLICATION REGULATOR SLD2"/>
    <property type="match status" value="1"/>
</dbReference>
<dbReference type="GO" id="GO:0000727">
    <property type="term" value="P:double-strand break repair via break-induced replication"/>
    <property type="evidence" value="ECO:0007669"/>
    <property type="project" value="TreeGrafter"/>
</dbReference>
<name>A0A6J3LXJ0_9PEZI</name>
<feature type="region of interest" description="Disordered" evidence="9">
    <location>
        <begin position="52"/>
        <end position="99"/>
    </location>
</feature>
<dbReference type="GO" id="GO:1902977">
    <property type="term" value="P:mitotic DNA replication preinitiation complex assembly"/>
    <property type="evidence" value="ECO:0007669"/>
    <property type="project" value="TreeGrafter"/>
</dbReference>
<dbReference type="PANTHER" id="PTHR28124:SF1">
    <property type="entry name" value="DNA REPLICATION REGULATOR SLD2"/>
    <property type="match status" value="1"/>
</dbReference>
<comment type="subcellular location">
    <subcellularLocation>
        <location evidence="1 8">Nucleus</location>
    </subcellularLocation>
</comment>
<gene>
    <name evidence="11" type="ORF">K489DRAFT_382403</name>
</gene>
<dbReference type="CDD" id="cd22289">
    <property type="entry name" value="RecQL4_SLD2_NTD"/>
    <property type="match status" value="1"/>
</dbReference>
<dbReference type="Gene3D" id="1.10.10.1460">
    <property type="match status" value="1"/>
</dbReference>
<dbReference type="InterPro" id="IPR040203">
    <property type="entry name" value="Sld2"/>
</dbReference>
<evidence type="ECO:0000256" key="2">
    <source>
        <dbReference type="ARBA" id="ARBA00007276"/>
    </source>
</evidence>
<dbReference type="RefSeq" id="XP_033457502.1">
    <property type="nucleotide sequence ID" value="XM_033605362.1"/>
</dbReference>
<comment type="function">
    <text evidence="7 8">Has a role in the initiation of DNA replication. Required at S-phase checkpoint.</text>
</comment>
<proteinExistence type="inferred from homology"/>
<feature type="compositionally biased region" description="Basic residues" evidence="9">
    <location>
        <begin position="438"/>
        <end position="457"/>
    </location>
</feature>
<dbReference type="GO" id="GO:0006270">
    <property type="term" value="P:DNA replication initiation"/>
    <property type="evidence" value="ECO:0007669"/>
    <property type="project" value="UniProtKB-UniRule"/>
</dbReference>
<dbReference type="GO" id="GO:0003688">
    <property type="term" value="F:DNA replication origin binding"/>
    <property type="evidence" value="ECO:0007669"/>
    <property type="project" value="TreeGrafter"/>
</dbReference>
<comment type="similarity">
    <text evidence="2 8">Belongs to the SLD2 family.</text>
</comment>
<reference evidence="11" key="1">
    <citation type="submission" date="2020-01" db="EMBL/GenBank/DDBJ databases">
        <authorList>
            <consortium name="DOE Joint Genome Institute"/>
            <person name="Haridas S."/>
            <person name="Albert R."/>
            <person name="Binder M."/>
            <person name="Bloem J."/>
            <person name="Labutti K."/>
            <person name="Salamov A."/>
            <person name="Andreopoulos B."/>
            <person name="Baker S.E."/>
            <person name="Barry K."/>
            <person name="Bills G."/>
            <person name="Bluhm B.H."/>
            <person name="Cannon C."/>
            <person name="Castanera R."/>
            <person name="Culley D.E."/>
            <person name="Daum C."/>
            <person name="Ezra D."/>
            <person name="Gonzalez J.B."/>
            <person name="Henrissat B."/>
            <person name="Kuo A."/>
            <person name="Liang C."/>
            <person name="Lipzen A."/>
            <person name="Lutzoni F."/>
            <person name="Magnuson J."/>
            <person name="Mondo S."/>
            <person name="Nolan M."/>
            <person name="Ohm R."/>
            <person name="Pangilinan J."/>
            <person name="Park H.-J."/>
            <person name="Ramirez L."/>
            <person name="Alfaro M."/>
            <person name="Sun H."/>
            <person name="Tritt A."/>
            <person name="Yoshinaga Y."/>
            <person name="Zwiers L.-H."/>
            <person name="Turgeon B.G."/>
            <person name="Goodwin S.B."/>
            <person name="Spatafora J.W."/>
            <person name="Crous P.W."/>
            <person name="Grigoriev I.V."/>
        </authorList>
    </citation>
    <scope>NUCLEOTIDE SEQUENCE</scope>
    <source>
        <strain evidence="11">CBS 342.82</strain>
    </source>
</reference>
<keyword evidence="4 8" id="KW-0235">DNA replication</keyword>
<feature type="compositionally biased region" description="Basic residues" evidence="9">
    <location>
        <begin position="338"/>
        <end position="361"/>
    </location>
</feature>
<organism evidence="11">
    <name type="scientific">Dissoconium aciculare CBS 342.82</name>
    <dbReference type="NCBI Taxonomy" id="1314786"/>
    <lineage>
        <taxon>Eukaryota</taxon>
        <taxon>Fungi</taxon>
        <taxon>Dikarya</taxon>
        <taxon>Ascomycota</taxon>
        <taxon>Pezizomycotina</taxon>
        <taxon>Dothideomycetes</taxon>
        <taxon>Dothideomycetidae</taxon>
        <taxon>Mycosphaerellales</taxon>
        <taxon>Dissoconiaceae</taxon>
        <taxon>Dissoconium</taxon>
    </lineage>
</organism>
<feature type="region of interest" description="Disordered" evidence="9">
    <location>
        <begin position="315"/>
        <end position="457"/>
    </location>
</feature>
<keyword evidence="6 8" id="KW-0131">Cell cycle</keyword>
<keyword evidence="5 8" id="KW-0539">Nucleus</keyword>
<dbReference type="OrthoDB" id="8775810at2759"/>
<evidence type="ECO:0000256" key="5">
    <source>
        <dbReference type="ARBA" id="ARBA00023242"/>
    </source>
</evidence>
<dbReference type="FunFam" id="1.10.10.1460:FF:000001">
    <property type="entry name" value="DNA replication regulator Sld2"/>
    <property type="match status" value="1"/>
</dbReference>
<feature type="compositionally biased region" description="Polar residues" evidence="9">
    <location>
        <begin position="156"/>
        <end position="173"/>
    </location>
</feature>
<feature type="region of interest" description="Disordered" evidence="9">
    <location>
        <begin position="147"/>
        <end position="173"/>
    </location>
</feature>
<feature type="compositionally biased region" description="Basic and acidic residues" evidence="9">
    <location>
        <begin position="66"/>
        <end position="75"/>
    </location>
</feature>
<evidence type="ECO:0000256" key="7">
    <source>
        <dbReference type="ARBA" id="ARBA00025253"/>
    </source>
</evidence>
<dbReference type="InterPro" id="IPR021110">
    <property type="entry name" value="DNA_rep_checkpnt_protein"/>
</dbReference>
<feature type="compositionally biased region" description="Low complexity" evidence="9">
    <location>
        <begin position="384"/>
        <end position="394"/>
    </location>
</feature>
<evidence type="ECO:0000313" key="10">
    <source>
        <dbReference type="Proteomes" id="UP000504637"/>
    </source>
</evidence>
<reference evidence="11" key="3">
    <citation type="submission" date="2025-08" db="UniProtKB">
        <authorList>
            <consortium name="RefSeq"/>
        </authorList>
    </citation>
    <scope>IDENTIFICATION</scope>
    <source>
        <strain evidence="11">CBS 342.82</strain>
    </source>
</reference>
<evidence type="ECO:0000256" key="1">
    <source>
        <dbReference type="ARBA" id="ARBA00004123"/>
    </source>
</evidence>
<evidence type="ECO:0000256" key="6">
    <source>
        <dbReference type="ARBA" id="ARBA00023306"/>
    </source>
</evidence>
<dbReference type="AlphaFoldDB" id="A0A6J3LXJ0"/>
<accession>A0A6J3LXJ0</accession>